<dbReference type="Pfam" id="PF05050">
    <property type="entry name" value="Methyltransf_21"/>
    <property type="match status" value="1"/>
</dbReference>
<dbReference type="Proteomes" id="UP000523821">
    <property type="component" value="Unassembled WGS sequence"/>
</dbReference>
<dbReference type="GO" id="GO:0032259">
    <property type="term" value="P:methylation"/>
    <property type="evidence" value="ECO:0007669"/>
    <property type="project" value="UniProtKB-KW"/>
</dbReference>
<dbReference type="NCBIfam" id="TIGR01444">
    <property type="entry name" value="fkbM_fam"/>
    <property type="match status" value="1"/>
</dbReference>
<protein>
    <submittedName>
        <fullName evidence="2">FkbM family methyltransferase</fullName>
    </submittedName>
</protein>
<accession>A0A7W9FQW0</accession>
<gene>
    <name evidence="2" type="ORF">GGQ63_004215</name>
</gene>
<dbReference type="RefSeq" id="WP_183858550.1">
    <property type="nucleotide sequence ID" value="NZ_JACHOO010000013.1"/>
</dbReference>
<keyword evidence="3" id="KW-1185">Reference proteome</keyword>
<keyword evidence="2" id="KW-0489">Methyltransferase</keyword>
<reference evidence="2 3" key="1">
    <citation type="submission" date="2020-08" db="EMBL/GenBank/DDBJ databases">
        <title>Genomic Encyclopedia of Type Strains, Phase IV (KMG-IV): sequencing the most valuable type-strain genomes for metagenomic binning, comparative biology and taxonomic classification.</title>
        <authorList>
            <person name="Goeker M."/>
        </authorList>
    </citation>
    <scope>NUCLEOTIDE SEQUENCE [LARGE SCALE GENOMIC DNA]</scope>
    <source>
        <strain evidence="2 3">DSM 16268</strain>
    </source>
</reference>
<dbReference type="EMBL" id="JACHOO010000013">
    <property type="protein sequence ID" value="MBB5755116.1"/>
    <property type="molecule type" value="Genomic_DNA"/>
</dbReference>
<dbReference type="AlphaFoldDB" id="A0A7W9FQW0"/>
<dbReference type="GO" id="GO:0008168">
    <property type="term" value="F:methyltransferase activity"/>
    <property type="evidence" value="ECO:0007669"/>
    <property type="project" value="UniProtKB-KW"/>
</dbReference>
<keyword evidence="2" id="KW-0808">Transferase</keyword>
<organism evidence="2 3">
    <name type="scientific">Prosthecomicrobium pneumaticum</name>
    <dbReference type="NCBI Taxonomy" id="81895"/>
    <lineage>
        <taxon>Bacteria</taxon>
        <taxon>Pseudomonadati</taxon>
        <taxon>Pseudomonadota</taxon>
        <taxon>Alphaproteobacteria</taxon>
        <taxon>Hyphomicrobiales</taxon>
        <taxon>Kaistiaceae</taxon>
        <taxon>Prosthecomicrobium</taxon>
    </lineage>
</organism>
<proteinExistence type="predicted"/>
<dbReference type="InterPro" id="IPR006342">
    <property type="entry name" value="FkbM_mtfrase"/>
</dbReference>
<sequence>MQNGLIELATQWLYQFLERQSGEGLTLAATRTGPVFVRRGDIIGDAMVAHGAWDYFLYPVIESFASRRGTALDVGAQFGVISCVMAKHFDRVVSIEPNFESFRILTLNTLIRPNITPINACAYDAHTTMSLSPPDEQDIAIPLDPSGHLDFGATDNVGSLSFSERGTGLNRVHTIRIDDLALADLTLMKVDVQGADGRVLLGARETIARHRPTILFEWEDHLSAHHGVSLGEVRGLLEGAGYRIDVLFSHNDKQTDYIARPAG</sequence>
<evidence type="ECO:0000259" key="1">
    <source>
        <dbReference type="Pfam" id="PF05050"/>
    </source>
</evidence>
<evidence type="ECO:0000313" key="2">
    <source>
        <dbReference type="EMBL" id="MBB5755116.1"/>
    </source>
</evidence>
<dbReference type="InterPro" id="IPR052514">
    <property type="entry name" value="SAM-dependent_MTase"/>
</dbReference>
<dbReference type="PANTHER" id="PTHR34203:SF15">
    <property type="entry name" value="SLL1173 PROTEIN"/>
    <property type="match status" value="1"/>
</dbReference>
<dbReference type="InterPro" id="IPR029063">
    <property type="entry name" value="SAM-dependent_MTases_sf"/>
</dbReference>
<dbReference type="PANTHER" id="PTHR34203">
    <property type="entry name" value="METHYLTRANSFERASE, FKBM FAMILY PROTEIN"/>
    <property type="match status" value="1"/>
</dbReference>
<feature type="domain" description="Methyltransferase FkbM" evidence="1">
    <location>
        <begin position="73"/>
        <end position="244"/>
    </location>
</feature>
<name>A0A7W9FQW0_9HYPH</name>
<comment type="caution">
    <text evidence="2">The sequence shown here is derived from an EMBL/GenBank/DDBJ whole genome shotgun (WGS) entry which is preliminary data.</text>
</comment>
<evidence type="ECO:0000313" key="3">
    <source>
        <dbReference type="Proteomes" id="UP000523821"/>
    </source>
</evidence>
<dbReference type="Gene3D" id="3.40.50.150">
    <property type="entry name" value="Vaccinia Virus protein VP39"/>
    <property type="match status" value="1"/>
</dbReference>
<dbReference type="SUPFAM" id="SSF53335">
    <property type="entry name" value="S-adenosyl-L-methionine-dependent methyltransferases"/>
    <property type="match status" value="1"/>
</dbReference>